<evidence type="ECO:0000313" key="3">
    <source>
        <dbReference type="Proteomes" id="UP000228758"/>
    </source>
</evidence>
<comment type="caution">
    <text evidence="2">The sequence shown here is derived from an EMBL/GenBank/DDBJ whole genome shotgun (WGS) entry which is preliminary data.</text>
</comment>
<proteinExistence type="predicted"/>
<evidence type="ECO:0000313" key="2">
    <source>
        <dbReference type="EMBL" id="PJJ71462.1"/>
    </source>
</evidence>
<accession>A0A2M9CHW0</accession>
<protein>
    <submittedName>
        <fullName evidence="2">Uncharacterized protein</fullName>
    </submittedName>
</protein>
<keyword evidence="1" id="KW-1133">Transmembrane helix</keyword>
<dbReference type="Proteomes" id="UP000228758">
    <property type="component" value="Unassembled WGS sequence"/>
</dbReference>
<keyword evidence="1" id="KW-0812">Transmembrane</keyword>
<dbReference type="EMBL" id="PGFF01000001">
    <property type="protein sequence ID" value="PJJ71462.1"/>
    <property type="molecule type" value="Genomic_DNA"/>
</dbReference>
<reference evidence="2 3" key="1">
    <citation type="submission" date="2017-11" db="EMBL/GenBank/DDBJ databases">
        <title>Genomic Encyclopedia of Archaeal and Bacterial Type Strains, Phase II (KMG-II): From Individual Species to Whole Genera.</title>
        <authorList>
            <person name="Goeker M."/>
        </authorList>
    </citation>
    <scope>NUCLEOTIDE SEQUENCE [LARGE SCALE GENOMIC DNA]</scope>
    <source>
        <strain evidence="2 3">DSM 27393</strain>
    </source>
</reference>
<feature type="transmembrane region" description="Helical" evidence="1">
    <location>
        <begin position="7"/>
        <end position="28"/>
    </location>
</feature>
<sequence>MKLLDVALNAVILLSATVFLSYIGVYYFDFGLFTALPESITEFFLSAGALQYVALALVVAALIAKALVGRAIARQETRRQI</sequence>
<evidence type="ECO:0000256" key="1">
    <source>
        <dbReference type="SAM" id="Phobius"/>
    </source>
</evidence>
<keyword evidence="3" id="KW-1185">Reference proteome</keyword>
<feature type="transmembrane region" description="Helical" evidence="1">
    <location>
        <begin position="48"/>
        <end position="68"/>
    </location>
</feature>
<keyword evidence="1" id="KW-0472">Membrane</keyword>
<dbReference type="AlphaFoldDB" id="A0A2M9CHW0"/>
<gene>
    <name evidence="2" type="ORF">CLV46_1010</name>
</gene>
<name>A0A2M9CHW0_9MICO</name>
<organism evidence="2 3">
    <name type="scientific">Diaminobutyricimonas aerilata</name>
    <dbReference type="NCBI Taxonomy" id="1162967"/>
    <lineage>
        <taxon>Bacteria</taxon>
        <taxon>Bacillati</taxon>
        <taxon>Actinomycetota</taxon>
        <taxon>Actinomycetes</taxon>
        <taxon>Micrococcales</taxon>
        <taxon>Microbacteriaceae</taxon>
        <taxon>Diaminobutyricimonas</taxon>
    </lineage>
</organism>